<keyword evidence="5 6" id="KW-0482">Metalloprotease</keyword>
<dbReference type="EC" id="3.4.24.-" evidence="7"/>
<feature type="binding site" evidence="6">
    <location>
        <position position="257"/>
    </location>
    <ligand>
        <name>Zn(2+)</name>
        <dbReference type="ChEBI" id="CHEBI:29105"/>
        <note>catalytic</note>
    </ligand>
</feature>
<dbReference type="EnsemblMetazoa" id="MESCA002625-RA">
    <property type="protein sequence ID" value="MESCA002625-PA"/>
    <property type="gene ID" value="MESCA002625"/>
</dbReference>
<dbReference type="Pfam" id="PF01400">
    <property type="entry name" value="Astacin"/>
    <property type="match status" value="1"/>
</dbReference>
<dbReference type="GO" id="GO:0004222">
    <property type="term" value="F:metalloendopeptidase activity"/>
    <property type="evidence" value="ECO:0007669"/>
    <property type="project" value="UniProtKB-UniRule"/>
</dbReference>
<dbReference type="PROSITE" id="PS51864">
    <property type="entry name" value="ASTACIN"/>
    <property type="match status" value="1"/>
</dbReference>
<dbReference type="GO" id="GO:0006508">
    <property type="term" value="P:proteolysis"/>
    <property type="evidence" value="ECO:0007669"/>
    <property type="project" value="UniProtKB-KW"/>
</dbReference>
<reference evidence="10" key="2">
    <citation type="submission" date="2015-06" db="UniProtKB">
        <authorList>
            <consortium name="EnsemblMetazoa"/>
        </authorList>
    </citation>
    <scope>IDENTIFICATION</scope>
</reference>
<evidence type="ECO:0000313" key="11">
    <source>
        <dbReference type="Proteomes" id="UP000015102"/>
    </source>
</evidence>
<dbReference type="PANTHER" id="PTHR10127">
    <property type="entry name" value="DISCOIDIN, CUB, EGF, LAMININ , AND ZINC METALLOPROTEASE DOMAIN CONTAINING"/>
    <property type="match status" value="1"/>
</dbReference>
<feature type="domain" description="Peptidase M12A" evidence="9">
    <location>
        <begin position="154"/>
        <end position="352"/>
    </location>
</feature>
<evidence type="ECO:0000256" key="6">
    <source>
        <dbReference type="PROSITE-ProRule" id="PRU01211"/>
    </source>
</evidence>
<name>T1GGU4_MEGSC</name>
<evidence type="ECO:0000256" key="3">
    <source>
        <dbReference type="ARBA" id="ARBA00022801"/>
    </source>
</evidence>
<feature type="transmembrane region" description="Helical" evidence="8">
    <location>
        <begin position="110"/>
        <end position="130"/>
    </location>
</feature>
<dbReference type="HOGENOM" id="CLU_788215_0_0_1"/>
<accession>T1GGU4</accession>
<dbReference type="SMART" id="SM00235">
    <property type="entry name" value="ZnMc"/>
    <property type="match status" value="1"/>
</dbReference>
<keyword evidence="8" id="KW-1133">Transmembrane helix</keyword>
<dbReference type="InterPro" id="IPR001506">
    <property type="entry name" value="Peptidase_M12A"/>
</dbReference>
<dbReference type="EMBL" id="CAQQ02142139">
    <property type="status" value="NOT_ANNOTATED_CDS"/>
    <property type="molecule type" value="Genomic_DNA"/>
</dbReference>
<organism evidence="10 11">
    <name type="scientific">Megaselia scalaris</name>
    <name type="common">Humpbacked fly</name>
    <name type="synonym">Phora scalaris</name>
    <dbReference type="NCBI Taxonomy" id="36166"/>
    <lineage>
        <taxon>Eukaryota</taxon>
        <taxon>Metazoa</taxon>
        <taxon>Ecdysozoa</taxon>
        <taxon>Arthropoda</taxon>
        <taxon>Hexapoda</taxon>
        <taxon>Insecta</taxon>
        <taxon>Pterygota</taxon>
        <taxon>Neoptera</taxon>
        <taxon>Endopterygota</taxon>
        <taxon>Diptera</taxon>
        <taxon>Brachycera</taxon>
        <taxon>Muscomorpha</taxon>
        <taxon>Platypezoidea</taxon>
        <taxon>Phoridae</taxon>
        <taxon>Megaseliini</taxon>
        <taxon>Megaselia</taxon>
    </lineage>
</organism>
<evidence type="ECO:0000256" key="4">
    <source>
        <dbReference type="ARBA" id="ARBA00022833"/>
    </source>
</evidence>
<protein>
    <recommendedName>
        <fullName evidence="7">Metalloendopeptidase</fullName>
        <ecNumber evidence="7">3.4.24.-</ecNumber>
    </recommendedName>
</protein>
<evidence type="ECO:0000256" key="7">
    <source>
        <dbReference type="RuleBase" id="RU361183"/>
    </source>
</evidence>
<dbReference type="EMBL" id="CAQQ02142141">
    <property type="status" value="NOT_ANNOTATED_CDS"/>
    <property type="molecule type" value="Genomic_DNA"/>
</dbReference>
<evidence type="ECO:0000256" key="5">
    <source>
        <dbReference type="ARBA" id="ARBA00023049"/>
    </source>
</evidence>
<dbReference type="SUPFAM" id="SSF55486">
    <property type="entry name" value="Metalloproteases ('zincins'), catalytic domain"/>
    <property type="match status" value="1"/>
</dbReference>
<feature type="binding site" evidence="6">
    <location>
        <position position="251"/>
    </location>
    <ligand>
        <name>Zn(2+)</name>
        <dbReference type="ChEBI" id="CHEBI:29105"/>
        <note>catalytic</note>
    </ligand>
</feature>
<dbReference type="PANTHER" id="PTHR10127:SF780">
    <property type="entry name" value="METALLOENDOPEPTIDASE"/>
    <property type="match status" value="1"/>
</dbReference>
<dbReference type="STRING" id="36166.T1GGU4"/>
<dbReference type="PRINTS" id="PR00480">
    <property type="entry name" value="ASTACIN"/>
</dbReference>
<comment type="cofactor">
    <cofactor evidence="6 7">
        <name>Zn(2+)</name>
        <dbReference type="ChEBI" id="CHEBI:29105"/>
    </cofactor>
    <text evidence="6 7">Binds 1 zinc ion per subunit.</text>
</comment>
<keyword evidence="2 6" id="KW-0479">Metal-binding</keyword>
<keyword evidence="8" id="KW-0472">Membrane</keyword>
<keyword evidence="8" id="KW-0812">Transmembrane</keyword>
<feature type="binding site" evidence="6">
    <location>
        <position position="247"/>
    </location>
    <ligand>
        <name>Zn(2+)</name>
        <dbReference type="ChEBI" id="CHEBI:29105"/>
        <note>catalytic</note>
    </ligand>
</feature>
<dbReference type="InterPro" id="IPR006026">
    <property type="entry name" value="Peptidase_Metallo"/>
</dbReference>
<comment type="caution">
    <text evidence="6">Lacks conserved residue(s) required for the propagation of feature annotation.</text>
</comment>
<dbReference type="EMBL" id="CAQQ02142140">
    <property type="status" value="NOT_ANNOTATED_CDS"/>
    <property type="molecule type" value="Genomic_DNA"/>
</dbReference>
<dbReference type="AlphaFoldDB" id="T1GGU4"/>
<dbReference type="InterPro" id="IPR024079">
    <property type="entry name" value="MetalloPept_cat_dom_sf"/>
</dbReference>
<keyword evidence="11" id="KW-1185">Reference proteome</keyword>
<evidence type="ECO:0000256" key="1">
    <source>
        <dbReference type="ARBA" id="ARBA00022670"/>
    </source>
</evidence>
<sequence length="352" mass="41037">MIRSPTIKITDVTKPDLKAVYECKRSPLQTVNLTGFNPVVGDDINSQTLAKPCMEVLKSTATKILLMQKPQRPSVWKDKEYDEATLPEKCSKKHESNEGSVSKQKEGDKLLAMNIFLIVLLGVVPCYLCLEFKDGDILLEDMILTQNQYKWLLNSTDRSGSDPYKPWPRATIYYKFYGKFEDIMKALKKIMKVSCLKFVDGYASYGLGQHLKIRKDDKRCYSGVGFRGTLFPMSIFLGKCDEGGIIHEFLHIAGLKHEHNTQIRDNHIKINWKNVMLNKIMNLDKYTIDTTFGLPYDFDSIMHYHSYVFSKNRYPTIIRKNNKKRYITRNKKMKLFMVFKYDRERLKCYFSS</sequence>
<evidence type="ECO:0000313" key="10">
    <source>
        <dbReference type="EnsemblMetazoa" id="MESCA002625-PA"/>
    </source>
</evidence>
<feature type="active site" evidence="6">
    <location>
        <position position="248"/>
    </location>
</feature>
<proteinExistence type="predicted"/>
<keyword evidence="1 6" id="KW-0645">Protease</keyword>
<dbReference type="Gene3D" id="3.40.390.10">
    <property type="entry name" value="Collagenase (Catalytic Domain)"/>
    <property type="match status" value="1"/>
</dbReference>
<keyword evidence="3 6" id="KW-0378">Hydrolase</keyword>
<evidence type="ECO:0000256" key="2">
    <source>
        <dbReference type="ARBA" id="ARBA00022723"/>
    </source>
</evidence>
<evidence type="ECO:0000256" key="8">
    <source>
        <dbReference type="SAM" id="Phobius"/>
    </source>
</evidence>
<reference evidence="11" key="1">
    <citation type="submission" date="2013-02" db="EMBL/GenBank/DDBJ databases">
        <authorList>
            <person name="Hughes D."/>
        </authorList>
    </citation>
    <scope>NUCLEOTIDE SEQUENCE</scope>
    <source>
        <strain>Durham</strain>
        <strain evidence="11">NC isolate 2 -- Noor lab</strain>
    </source>
</reference>
<evidence type="ECO:0000259" key="9">
    <source>
        <dbReference type="PROSITE" id="PS51864"/>
    </source>
</evidence>
<dbReference type="Proteomes" id="UP000015102">
    <property type="component" value="Unassembled WGS sequence"/>
</dbReference>
<keyword evidence="4 6" id="KW-0862">Zinc</keyword>
<dbReference type="GO" id="GO:0008270">
    <property type="term" value="F:zinc ion binding"/>
    <property type="evidence" value="ECO:0007669"/>
    <property type="project" value="UniProtKB-UniRule"/>
</dbReference>